<keyword evidence="2" id="KW-1185">Reference proteome</keyword>
<accession>A0A975GMB3</accession>
<evidence type="ECO:0000313" key="2">
    <source>
        <dbReference type="Proteomes" id="UP000663722"/>
    </source>
</evidence>
<organism evidence="1 2">
    <name type="scientific">Desulfonema magnum</name>
    <dbReference type="NCBI Taxonomy" id="45655"/>
    <lineage>
        <taxon>Bacteria</taxon>
        <taxon>Pseudomonadati</taxon>
        <taxon>Thermodesulfobacteriota</taxon>
        <taxon>Desulfobacteria</taxon>
        <taxon>Desulfobacterales</taxon>
        <taxon>Desulfococcaceae</taxon>
        <taxon>Desulfonema</taxon>
    </lineage>
</organism>
<sequence length="37" mass="4374">MALRIIYITRLSENVQLQNTAVFLFTLFFNTIRLILS</sequence>
<dbReference type="Proteomes" id="UP000663722">
    <property type="component" value="Chromosome"/>
</dbReference>
<dbReference type="KEGG" id="dmm:dnm_024980"/>
<evidence type="ECO:0000313" key="1">
    <source>
        <dbReference type="EMBL" id="QTA86475.1"/>
    </source>
</evidence>
<name>A0A975GMB3_9BACT</name>
<dbReference type="AlphaFoldDB" id="A0A975GMB3"/>
<dbReference type="EMBL" id="CP061800">
    <property type="protein sequence ID" value="QTA86475.1"/>
    <property type="molecule type" value="Genomic_DNA"/>
</dbReference>
<gene>
    <name evidence="1" type="ORF">dnm_024980</name>
</gene>
<proteinExistence type="predicted"/>
<protein>
    <submittedName>
        <fullName evidence="1">Uncharacterized protein</fullName>
    </submittedName>
</protein>
<reference evidence="1" key="1">
    <citation type="journal article" date="2021" name="Microb. Physiol.">
        <title>Proteogenomic Insights into the Physiology of Marine, Sulfate-Reducing, Filamentous Desulfonema limicola and Desulfonema magnum.</title>
        <authorList>
            <person name="Schnaars V."/>
            <person name="Wohlbrand L."/>
            <person name="Scheve S."/>
            <person name="Hinrichs C."/>
            <person name="Reinhardt R."/>
            <person name="Rabus R."/>
        </authorList>
    </citation>
    <scope>NUCLEOTIDE SEQUENCE</scope>
    <source>
        <strain evidence="1">4be13</strain>
    </source>
</reference>